<evidence type="ECO:0000313" key="2">
    <source>
        <dbReference type="EMBL" id="KAK3889116.1"/>
    </source>
</evidence>
<keyword evidence="1" id="KW-0175">Coiled coil</keyword>
<protein>
    <submittedName>
        <fullName evidence="2">Uncharacterized protein</fullName>
    </submittedName>
</protein>
<comment type="caution">
    <text evidence="2">The sequence shown here is derived from an EMBL/GenBank/DDBJ whole genome shotgun (WGS) entry which is preliminary data.</text>
</comment>
<evidence type="ECO:0000313" key="3">
    <source>
        <dbReference type="Proteomes" id="UP001286313"/>
    </source>
</evidence>
<name>A0AAE1KXJ2_PETCI</name>
<gene>
    <name evidence="2" type="ORF">Pcinc_006858</name>
</gene>
<keyword evidence="3" id="KW-1185">Reference proteome</keyword>
<accession>A0AAE1KXJ2</accession>
<organism evidence="2 3">
    <name type="scientific">Petrolisthes cinctipes</name>
    <name type="common">Flat porcelain crab</name>
    <dbReference type="NCBI Taxonomy" id="88211"/>
    <lineage>
        <taxon>Eukaryota</taxon>
        <taxon>Metazoa</taxon>
        <taxon>Ecdysozoa</taxon>
        <taxon>Arthropoda</taxon>
        <taxon>Crustacea</taxon>
        <taxon>Multicrustacea</taxon>
        <taxon>Malacostraca</taxon>
        <taxon>Eumalacostraca</taxon>
        <taxon>Eucarida</taxon>
        <taxon>Decapoda</taxon>
        <taxon>Pleocyemata</taxon>
        <taxon>Anomura</taxon>
        <taxon>Galatheoidea</taxon>
        <taxon>Porcellanidae</taxon>
        <taxon>Petrolisthes</taxon>
    </lineage>
</organism>
<sequence length="140" mass="16039">MPEEAAAMWKRIGKHAKFYCKVRSCDQVADEFVNVIGPLRDQVIDNSARINELERKFGNQQRKLSDQEVSFRVNIEQEVEKAVDHAAKDITNAQEKIKSDMREEVKSVIQDQQESFATVAVDKDKLGDELRGEIKELNFG</sequence>
<dbReference type="AlphaFoldDB" id="A0AAE1KXJ2"/>
<dbReference type="Proteomes" id="UP001286313">
    <property type="component" value="Unassembled WGS sequence"/>
</dbReference>
<reference evidence="2" key="1">
    <citation type="submission" date="2023-10" db="EMBL/GenBank/DDBJ databases">
        <title>Genome assemblies of two species of porcelain crab, Petrolisthes cinctipes and Petrolisthes manimaculis (Anomura: Porcellanidae).</title>
        <authorList>
            <person name="Angst P."/>
        </authorList>
    </citation>
    <scope>NUCLEOTIDE SEQUENCE</scope>
    <source>
        <strain evidence="2">PB745_01</strain>
        <tissue evidence="2">Gill</tissue>
    </source>
</reference>
<evidence type="ECO:0000256" key="1">
    <source>
        <dbReference type="SAM" id="Coils"/>
    </source>
</evidence>
<feature type="coiled-coil region" evidence="1">
    <location>
        <begin position="50"/>
        <end position="96"/>
    </location>
</feature>
<proteinExistence type="predicted"/>
<dbReference type="EMBL" id="JAWQEG010000504">
    <property type="protein sequence ID" value="KAK3889116.1"/>
    <property type="molecule type" value="Genomic_DNA"/>
</dbReference>